<dbReference type="GO" id="GO:0006352">
    <property type="term" value="P:DNA-templated transcription initiation"/>
    <property type="evidence" value="ECO:0007669"/>
    <property type="project" value="InterPro"/>
</dbReference>
<dbReference type="GO" id="GO:0000428">
    <property type="term" value="C:DNA-directed RNA polymerase complex"/>
    <property type="evidence" value="ECO:0007669"/>
    <property type="project" value="UniProtKB-KW"/>
</dbReference>
<evidence type="ECO:0000259" key="6">
    <source>
        <dbReference type="Pfam" id="PF04542"/>
    </source>
</evidence>
<evidence type="ECO:0000313" key="8">
    <source>
        <dbReference type="EMBL" id="GEK88601.1"/>
    </source>
</evidence>
<dbReference type="EMBL" id="FOBL01000014">
    <property type="protein sequence ID" value="SEL88585.1"/>
    <property type="molecule type" value="Genomic_DNA"/>
</dbReference>
<organism evidence="9 10">
    <name type="scientific">Alkalibacterium putridalgicola</name>
    <dbReference type="NCBI Taxonomy" id="426703"/>
    <lineage>
        <taxon>Bacteria</taxon>
        <taxon>Bacillati</taxon>
        <taxon>Bacillota</taxon>
        <taxon>Bacilli</taxon>
        <taxon>Lactobacillales</taxon>
        <taxon>Carnobacteriaceae</taxon>
        <taxon>Alkalibacterium</taxon>
    </lineage>
</organism>
<dbReference type="InterPro" id="IPR007627">
    <property type="entry name" value="RNA_pol_sigma70_r2"/>
</dbReference>
<dbReference type="PANTHER" id="PTHR43133">
    <property type="entry name" value="RNA POLYMERASE ECF-TYPE SIGMA FACTO"/>
    <property type="match status" value="1"/>
</dbReference>
<keyword evidence="8" id="KW-0240">DNA-directed RNA polymerase</keyword>
<dbReference type="OrthoDB" id="9795666at2"/>
<dbReference type="Proteomes" id="UP000321425">
    <property type="component" value="Unassembled WGS sequence"/>
</dbReference>
<dbReference type="Pfam" id="PF04542">
    <property type="entry name" value="Sigma70_r2"/>
    <property type="match status" value="1"/>
</dbReference>
<sequence>MELEEIYALYFKDVYYFVLSLTRDKHLAEDITSETFLKALKSLDSFKGESDIHVWLFQIAKNTYYSHLRKSKKETGLDSIGEIEAETDIEKIVSSKEEAMAVHKVLHQLSEPYKEVFTLRLFGELSFKQIAELFGKTDNWACVTFYRAKVKIREEMRKNK</sequence>
<evidence type="ECO:0000256" key="1">
    <source>
        <dbReference type="ARBA" id="ARBA00010641"/>
    </source>
</evidence>
<dbReference type="Pfam" id="PF08281">
    <property type="entry name" value="Sigma70_r4_2"/>
    <property type="match status" value="1"/>
</dbReference>
<evidence type="ECO:0000259" key="7">
    <source>
        <dbReference type="Pfam" id="PF08281"/>
    </source>
</evidence>
<protein>
    <submittedName>
        <fullName evidence="8">DNA-directed RNA polymerase sigma-70 factor</fullName>
    </submittedName>
    <submittedName>
        <fullName evidence="9">RNA polymerase sigma-70 factor, ECF subfamily</fullName>
    </submittedName>
</protein>
<dbReference type="InterPro" id="IPR014284">
    <property type="entry name" value="RNA_pol_sigma-70_dom"/>
</dbReference>
<dbReference type="InterPro" id="IPR013324">
    <property type="entry name" value="RNA_pol_sigma_r3/r4-like"/>
</dbReference>
<dbReference type="SUPFAM" id="SSF88946">
    <property type="entry name" value="Sigma2 domain of RNA polymerase sigma factors"/>
    <property type="match status" value="1"/>
</dbReference>
<proteinExistence type="inferred from homology"/>
<dbReference type="RefSeq" id="WP_091488106.1">
    <property type="nucleotide sequence ID" value="NZ_BJUX01000004.1"/>
</dbReference>
<dbReference type="EMBL" id="BJUX01000004">
    <property type="protein sequence ID" value="GEK88601.1"/>
    <property type="molecule type" value="Genomic_DNA"/>
</dbReference>
<dbReference type="PANTHER" id="PTHR43133:SF52">
    <property type="entry name" value="ECF RNA POLYMERASE SIGMA FACTOR SIGL"/>
    <property type="match status" value="1"/>
</dbReference>
<dbReference type="GO" id="GO:0016987">
    <property type="term" value="F:sigma factor activity"/>
    <property type="evidence" value="ECO:0007669"/>
    <property type="project" value="UniProtKB-KW"/>
</dbReference>
<dbReference type="Gene3D" id="1.10.1740.10">
    <property type="match status" value="1"/>
</dbReference>
<dbReference type="InterPro" id="IPR013325">
    <property type="entry name" value="RNA_pol_sigma_r2"/>
</dbReference>
<evidence type="ECO:0000313" key="10">
    <source>
        <dbReference type="Proteomes" id="UP000198548"/>
    </source>
</evidence>
<dbReference type="GO" id="GO:0003677">
    <property type="term" value="F:DNA binding"/>
    <property type="evidence" value="ECO:0007669"/>
    <property type="project" value="UniProtKB-KW"/>
</dbReference>
<evidence type="ECO:0000256" key="4">
    <source>
        <dbReference type="ARBA" id="ARBA00023125"/>
    </source>
</evidence>
<evidence type="ECO:0000256" key="2">
    <source>
        <dbReference type="ARBA" id="ARBA00023015"/>
    </source>
</evidence>
<dbReference type="InterPro" id="IPR039425">
    <property type="entry name" value="RNA_pol_sigma-70-like"/>
</dbReference>
<dbReference type="SUPFAM" id="SSF88659">
    <property type="entry name" value="Sigma3 and sigma4 domains of RNA polymerase sigma factors"/>
    <property type="match status" value="1"/>
</dbReference>
<dbReference type="STRING" id="426703.SAMN04488100_11432"/>
<evidence type="ECO:0000256" key="5">
    <source>
        <dbReference type="ARBA" id="ARBA00023163"/>
    </source>
</evidence>
<dbReference type="InterPro" id="IPR013249">
    <property type="entry name" value="RNA_pol_sigma70_r4_t2"/>
</dbReference>
<keyword evidence="3" id="KW-0731">Sigma factor</keyword>
<feature type="domain" description="RNA polymerase sigma-70 region 2" evidence="6">
    <location>
        <begin position="7"/>
        <end position="73"/>
    </location>
</feature>
<keyword evidence="5" id="KW-0804">Transcription</keyword>
<feature type="domain" description="RNA polymerase sigma factor 70 region 4 type 2" evidence="7">
    <location>
        <begin position="100"/>
        <end position="150"/>
    </location>
</feature>
<keyword evidence="4" id="KW-0238">DNA-binding</keyword>
<evidence type="ECO:0000256" key="3">
    <source>
        <dbReference type="ARBA" id="ARBA00023082"/>
    </source>
</evidence>
<accession>A0A1H7TVK2</accession>
<dbReference type="Gene3D" id="1.10.10.10">
    <property type="entry name" value="Winged helix-like DNA-binding domain superfamily/Winged helix DNA-binding domain"/>
    <property type="match status" value="1"/>
</dbReference>
<reference evidence="8 11" key="2">
    <citation type="submission" date="2019-07" db="EMBL/GenBank/DDBJ databases">
        <title>Whole genome shotgun sequence of Alkalibacterium putridalgicola NBRC 103243.</title>
        <authorList>
            <person name="Hosoyama A."/>
            <person name="Uohara A."/>
            <person name="Ohji S."/>
            <person name="Ichikawa N."/>
        </authorList>
    </citation>
    <scope>NUCLEOTIDE SEQUENCE [LARGE SCALE GENOMIC DNA]</scope>
    <source>
        <strain evidence="8 11">NBRC 103243</strain>
    </source>
</reference>
<keyword evidence="11" id="KW-1185">Reference proteome</keyword>
<keyword evidence="2" id="KW-0805">Transcription regulation</keyword>
<evidence type="ECO:0000313" key="11">
    <source>
        <dbReference type="Proteomes" id="UP000321425"/>
    </source>
</evidence>
<reference evidence="9 10" key="1">
    <citation type="submission" date="2016-10" db="EMBL/GenBank/DDBJ databases">
        <authorList>
            <person name="de Groot N.N."/>
        </authorList>
    </citation>
    <scope>NUCLEOTIDE SEQUENCE [LARGE SCALE GENOMIC DNA]</scope>
    <source>
        <strain evidence="9 10">DSM 19182</strain>
    </source>
</reference>
<dbReference type="NCBIfam" id="TIGR02937">
    <property type="entry name" value="sigma70-ECF"/>
    <property type="match status" value="1"/>
</dbReference>
<comment type="similarity">
    <text evidence="1">Belongs to the sigma-70 factor family. ECF subfamily.</text>
</comment>
<evidence type="ECO:0000313" key="9">
    <source>
        <dbReference type="EMBL" id="SEL88585.1"/>
    </source>
</evidence>
<dbReference type="AlphaFoldDB" id="A0A1H7TVK2"/>
<gene>
    <name evidence="8" type="ORF">APU01nite_06400</name>
    <name evidence="9" type="ORF">SAMN04488100_11432</name>
</gene>
<name>A0A1H7TVK2_9LACT</name>
<dbReference type="Proteomes" id="UP000198548">
    <property type="component" value="Unassembled WGS sequence"/>
</dbReference>
<dbReference type="InterPro" id="IPR036388">
    <property type="entry name" value="WH-like_DNA-bd_sf"/>
</dbReference>